<feature type="compositionally biased region" description="Basic and acidic residues" evidence="6">
    <location>
        <begin position="29"/>
        <end position="41"/>
    </location>
</feature>
<evidence type="ECO:0000259" key="7">
    <source>
        <dbReference type="PROSITE" id="PS50103"/>
    </source>
</evidence>
<dbReference type="GO" id="GO:0003729">
    <property type="term" value="F:mRNA binding"/>
    <property type="evidence" value="ECO:0007669"/>
    <property type="project" value="TreeGrafter"/>
</dbReference>
<feature type="domain" description="C3H1-type" evidence="7">
    <location>
        <begin position="332"/>
        <end position="360"/>
    </location>
</feature>
<dbReference type="Proteomes" id="UP000823749">
    <property type="component" value="Chromosome 6"/>
</dbReference>
<keyword evidence="2 5" id="KW-0863">Zinc-finger</keyword>
<dbReference type="EMBL" id="JACTNZ010000006">
    <property type="protein sequence ID" value="KAG5545652.1"/>
    <property type="molecule type" value="Genomic_DNA"/>
</dbReference>
<feature type="domain" description="C3H1-type" evidence="7">
    <location>
        <begin position="50"/>
        <end position="78"/>
    </location>
</feature>
<dbReference type="GO" id="GO:0008270">
    <property type="term" value="F:zinc ion binding"/>
    <property type="evidence" value="ECO:0007669"/>
    <property type="project" value="UniProtKB-KW"/>
</dbReference>
<evidence type="ECO:0000256" key="4">
    <source>
        <dbReference type="ARBA" id="ARBA00023125"/>
    </source>
</evidence>
<evidence type="ECO:0000256" key="6">
    <source>
        <dbReference type="SAM" id="MobiDB-lite"/>
    </source>
</evidence>
<evidence type="ECO:0000256" key="5">
    <source>
        <dbReference type="PROSITE-ProRule" id="PRU00723"/>
    </source>
</evidence>
<dbReference type="SUPFAM" id="SSF90229">
    <property type="entry name" value="CCCH zinc finger"/>
    <property type="match status" value="5"/>
</dbReference>
<dbReference type="InterPro" id="IPR050974">
    <property type="entry name" value="Plant_ZF_CCCH"/>
</dbReference>
<evidence type="ECO:0000313" key="9">
    <source>
        <dbReference type="Proteomes" id="UP000823749"/>
    </source>
</evidence>
<accession>A0AAV6JZV6</accession>
<gene>
    <name evidence="8" type="ORF">RHGRI_017961</name>
</gene>
<feature type="region of interest" description="Disordered" evidence="6">
    <location>
        <begin position="389"/>
        <end position="450"/>
    </location>
</feature>
<feature type="compositionally biased region" description="Basic and acidic residues" evidence="6">
    <location>
        <begin position="400"/>
        <end position="412"/>
    </location>
</feature>
<feature type="zinc finger region" description="C3H1-type" evidence="5">
    <location>
        <begin position="50"/>
        <end position="78"/>
    </location>
</feature>
<feature type="domain" description="C3H1-type" evidence="7">
    <location>
        <begin position="137"/>
        <end position="165"/>
    </location>
</feature>
<organism evidence="8 9">
    <name type="scientific">Rhododendron griersonianum</name>
    <dbReference type="NCBI Taxonomy" id="479676"/>
    <lineage>
        <taxon>Eukaryota</taxon>
        <taxon>Viridiplantae</taxon>
        <taxon>Streptophyta</taxon>
        <taxon>Embryophyta</taxon>
        <taxon>Tracheophyta</taxon>
        <taxon>Spermatophyta</taxon>
        <taxon>Magnoliopsida</taxon>
        <taxon>eudicotyledons</taxon>
        <taxon>Gunneridae</taxon>
        <taxon>Pentapetalae</taxon>
        <taxon>asterids</taxon>
        <taxon>Ericales</taxon>
        <taxon>Ericaceae</taxon>
        <taxon>Ericoideae</taxon>
        <taxon>Rhodoreae</taxon>
        <taxon>Rhododendron</taxon>
    </lineage>
</organism>
<evidence type="ECO:0000256" key="3">
    <source>
        <dbReference type="ARBA" id="ARBA00022833"/>
    </source>
</evidence>
<name>A0AAV6JZV6_9ERIC</name>
<evidence type="ECO:0000256" key="1">
    <source>
        <dbReference type="ARBA" id="ARBA00022723"/>
    </source>
</evidence>
<feature type="region of interest" description="Disordered" evidence="6">
    <location>
        <begin position="29"/>
        <end position="49"/>
    </location>
</feature>
<reference evidence="8 9" key="1">
    <citation type="submission" date="2020-08" db="EMBL/GenBank/DDBJ databases">
        <title>Plant Genome Project.</title>
        <authorList>
            <person name="Zhang R.-G."/>
        </authorList>
    </citation>
    <scope>NUCLEOTIDE SEQUENCE [LARGE SCALE GENOMIC DNA]</scope>
    <source>
        <strain evidence="8">WSP0</strain>
        <tissue evidence="8">Leaf</tissue>
    </source>
</reference>
<sequence length="450" mass="49004">MPGNRQVQSNGVVSNSSVNHLEDAIQRLKIQTNDKQDRGEVADSGPYPDRPGEPDCIFYLRTGLCGYGSNCKFNHPTSPRQGNVYKGELPERAGQPDCGYYLKTGTCKFGSACKYHHPRDRHGAVPVLLNSLGLPMRQEEKPCLFYLKTGSCKFGASCKFDHPQLASAGTALSVPPPAAYGSPGLSVLPSSGPAYMGGFSKLPFSRTPYLPASGVQVPQTYMPGLMSPSIAPGYGWNTYMVRNNMKNHTCFGGMRSVSSTGVLGSDLIYDSKNQGGLGMLHLLPDRPEQPECRQFMSNGSCKYGSDCKYHHPRERIAQLATNSLGPLMLPLRPGIPVCSYYSLYGLCKYGPTCKFDHPLPGYSYDYGLSYPTVFHPPLLPYQSNSPMFLSSDTSLSKSSKVPDRRRKPEADSNGKNQNVDTETPDGSLEQPSSPPNLSPASSELPQDQSD</sequence>
<comment type="caution">
    <text evidence="8">The sequence shown here is derived from an EMBL/GenBank/DDBJ whole genome shotgun (WGS) entry which is preliminary data.</text>
</comment>
<feature type="zinc finger region" description="C3H1-type" evidence="5">
    <location>
        <begin position="137"/>
        <end position="165"/>
    </location>
</feature>
<feature type="compositionally biased region" description="Low complexity" evidence="6">
    <location>
        <begin position="389"/>
        <end position="399"/>
    </location>
</feature>
<dbReference type="SMART" id="SM00356">
    <property type="entry name" value="ZnF_C3H1"/>
    <property type="match status" value="5"/>
</dbReference>
<dbReference type="Gene3D" id="4.10.1000.10">
    <property type="entry name" value="Zinc finger, CCCH-type"/>
    <property type="match status" value="2"/>
</dbReference>
<keyword evidence="4" id="KW-0238">DNA-binding</keyword>
<dbReference type="PANTHER" id="PTHR12506:SF50">
    <property type="entry name" value="ZINC FINGER CCCH DOMAIN-CONTAINING PROTEIN 26"/>
    <property type="match status" value="1"/>
</dbReference>
<protein>
    <recommendedName>
        <fullName evidence="7">C3H1-type domain-containing protein</fullName>
    </recommendedName>
</protein>
<feature type="zinc finger region" description="C3H1-type" evidence="5">
    <location>
        <begin position="286"/>
        <end position="314"/>
    </location>
</feature>
<feature type="zinc finger region" description="C3H1-type" evidence="5">
    <location>
        <begin position="92"/>
        <end position="120"/>
    </location>
</feature>
<dbReference type="InterPro" id="IPR000571">
    <property type="entry name" value="Znf_CCCH"/>
</dbReference>
<feature type="compositionally biased region" description="Low complexity" evidence="6">
    <location>
        <begin position="438"/>
        <end position="450"/>
    </location>
</feature>
<keyword evidence="9" id="KW-1185">Reference proteome</keyword>
<feature type="zinc finger region" description="C3H1-type" evidence="5">
    <location>
        <begin position="332"/>
        <end position="360"/>
    </location>
</feature>
<dbReference type="AlphaFoldDB" id="A0AAV6JZV6"/>
<dbReference type="Pfam" id="PF00642">
    <property type="entry name" value="zf-CCCH"/>
    <property type="match status" value="5"/>
</dbReference>
<dbReference type="GO" id="GO:0003677">
    <property type="term" value="F:DNA binding"/>
    <property type="evidence" value="ECO:0007669"/>
    <property type="project" value="UniProtKB-KW"/>
</dbReference>
<keyword evidence="1 5" id="KW-0479">Metal-binding</keyword>
<keyword evidence="3 5" id="KW-0862">Zinc</keyword>
<feature type="domain" description="C3H1-type" evidence="7">
    <location>
        <begin position="286"/>
        <end position="314"/>
    </location>
</feature>
<evidence type="ECO:0000256" key="2">
    <source>
        <dbReference type="ARBA" id="ARBA00022771"/>
    </source>
</evidence>
<proteinExistence type="predicted"/>
<feature type="domain" description="C3H1-type" evidence="7">
    <location>
        <begin position="92"/>
        <end position="120"/>
    </location>
</feature>
<dbReference type="Gene3D" id="2.30.30.1190">
    <property type="match status" value="1"/>
</dbReference>
<dbReference type="PANTHER" id="PTHR12506">
    <property type="entry name" value="PROTEIN PHOSPHATASE RELATED"/>
    <property type="match status" value="1"/>
</dbReference>
<evidence type="ECO:0000313" key="8">
    <source>
        <dbReference type="EMBL" id="KAG5545652.1"/>
    </source>
</evidence>
<dbReference type="InterPro" id="IPR036855">
    <property type="entry name" value="Znf_CCCH_sf"/>
</dbReference>
<dbReference type="PROSITE" id="PS50103">
    <property type="entry name" value="ZF_C3H1"/>
    <property type="match status" value="5"/>
</dbReference>